<feature type="region of interest" description="Disordered" evidence="7">
    <location>
        <begin position="69"/>
        <end position="104"/>
    </location>
</feature>
<organism evidence="9 10">
    <name type="scientific">Eleusine coracana subsp. coracana</name>
    <dbReference type="NCBI Taxonomy" id="191504"/>
    <lineage>
        <taxon>Eukaryota</taxon>
        <taxon>Viridiplantae</taxon>
        <taxon>Streptophyta</taxon>
        <taxon>Embryophyta</taxon>
        <taxon>Tracheophyta</taxon>
        <taxon>Spermatophyta</taxon>
        <taxon>Magnoliopsida</taxon>
        <taxon>Liliopsida</taxon>
        <taxon>Poales</taxon>
        <taxon>Poaceae</taxon>
        <taxon>PACMAD clade</taxon>
        <taxon>Chloridoideae</taxon>
        <taxon>Cynodonteae</taxon>
        <taxon>Eleusininae</taxon>
        <taxon>Eleusine</taxon>
    </lineage>
</organism>
<dbReference type="Gene3D" id="1.20.1250.20">
    <property type="entry name" value="MFS general substrate transporter like domains"/>
    <property type="match status" value="3"/>
</dbReference>
<dbReference type="GO" id="GO:0016020">
    <property type="term" value="C:membrane"/>
    <property type="evidence" value="ECO:0007669"/>
    <property type="project" value="UniProtKB-SubCell"/>
</dbReference>
<dbReference type="Proteomes" id="UP001054889">
    <property type="component" value="Unassembled WGS sequence"/>
</dbReference>
<reference evidence="9" key="1">
    <citation type="journal article" date="2018" name="DNA Res.">
        <title>Multiple hybrid de novo genome assembly of finger millet, an orphan allotetraploid crop.</title>
        <authorList>
            <person name="Hatakeyama M."/>
            <person name="Aluri S."/>
            <person name="Balachadran M.T."/>
            <person name="Sivarajan S.R."/>
            <person name="Patrignani A."/>
            <person name="Gruter S."/>
            <person name="Poveda L."/>
            <person name="Shimizu-Inatsugi R."/>
            <person name="Baeten J."/>
            <person name="Francoijs K.J."/>
            <person name="Nataraja K.N."/>
            <person name="Reddy Y.A.N."/>
            <person name="Phadnis S."/>
            <person name="Ravikumar R.L."/>
            <person name="Schlapbach R."/>
            <person name="Sreeman S.M."/>
            <person name="Shimizu K.K."/>
        </authorList>
    </citation>
    <scope>NUCLEOTIDE SEQUENCE</scope>
</reference>
<accession>A0AAV5EYA1</accession>
<comment type="similarity">
    <text evidence="2">Belongs to the major facilitator superfamily. Sugar transporter (TC 2.A.1.1) family.</text>
</comment>
<evidence type="ECO:0000256" key="7">
    <source>
        <dbReference type="SAM" id="MobiDB-lite"/>
    </source>
</evidence>
<feature type="transmembrane region" description="Helical" evidence="8">
    <location>
        <begin position="12"/>
        <end position="32"/>
    </location>
</feature>
<dbReference type="Pfam" id="PF00083">
    <property type="entry name" value="Sugar_tr"/>
    <property type="match status" value="1"/>
</dbReference>
<dbReference type="GO" id="GO:0015144">
    <property type="term" value="F:carbohydrate transmembrane transporter activity"/>
    <property type="evidence" value="ECO:0007669"/>
    <property type="project" value="InterPro"/>
</dbReference>
<protein>
    <submittedName>
        <fullName evidence="9">Uncharacterized protein</fullName>
    </submittedName>
</protein>
<feature type="transmembrane region" description="Helical" evidence="8">
    <location>
        <begin position="111"/>
        <end position="136"/>
    </location>
</feature>
<reference evidence="9" key="2">
    <citation type="submission" date="2021-12" db="EMBL/GenBank/DDBJ databases">
        <title>Resequencing data analysis of finger millet.</title>
        <authorList>
            <person name="Hatakeyama M."/>
            <person name="Aluri S."/>
            <person name="Balachadran M.T."/>
            <person name="Sivarajan S.R."/>
            <person name="Poveda L."/>
            <person name="Shimizu-Inatsugi R."/>
            <person name="Schlapbach R."/>
            <person name="Sreeman S.M."/>
            <person name="Shimizu K.K."/>
        </authorList>
    </citation>
    <scope>NUCLEOTIDE SEQUENCE</scope>
</reference>
<keyword evidence="3" id="KW-0813">Transport</keyword>
<dbReference type="InterPro" id="IPR005828">
    <property type="entry name" value="MFS_sugar_transport-like"/>
</dbReference>
<dbReference type="InterPro" id="IPR036259">
    <property type="entry name" value="MFS_trans_sf"/>
</dbReference>
<name>A0AAV5EYA1_ELECO</name>
<feature type="transmembrane region" description="Helical" evidence="8">
    <location>
        <begin position="225"/>
        <end position="241"/>
    </location>
</feature>
<sequence length="271" mass="29633">MAPSQWRRALTAGFHFFLALGILIANITNYATAHIAWGWRLSLGLAGAPVGHRHLHRCALPLHFSNHAQQPRHAPCARARRRRGRRAQRHRAGRGRGAPERGRRVPPDGHAVLGVAVPMFFQLTGVIVLAFFAPLVFRTVGFGSNAALMGAVNLGSLLLSTLVIDRSRSPGSWAHKVGEAAIARPYAVAVLVFTCLDSAGFGWSWGPLGALGGAERDFSRESSFYAAWVAVMTVFIALFLPETKGVPLESMSTVWARLWYWKTFVQAENTC</sequence>
<dbReference type="EMBL" id="BQKI01000079">
    <property type="protein sequence ID" value="GJN27428.1"/>
    <property type="molecule type" value="Genomic_DNA"/>
</dbReference>
<dbReference type="PANTHER" id="PTHR23500">
    <property type="entry name" value="SOLUTE CARRIER FAMILY 2, FACILITATED GLUCOSE TRANSPORTER"/>
    <property type="match status" value="1"/>
</dbReference>
<dbReference type="SUPFAM" id="SSF103473">
    <property type="entry name" value="MFS general substrate transporter"/>
    <property type="match status" value="1"/>
</dbReference>
<comment type="subcellular location">
    <subcellularLocation>
        <location evidence="1">Membrane</location>
    </subcellularLocation>
</comment>
<dbReference type="AlphaFoldDB" id="A0AAV5EYA1"/>
<keyword evidence="4 8" id="KW-0812">Transmembrane</keyword>
<keyword evidence="10" id="KW-1185">Reference proteome</keyword>
<evidence type="ECO:0000256" key="1">
    <source>
        <dbReference type="ARBA" id="ARBA00004370"/>
    </source>
</evidence>
<feature type="compositionally biased region" description="Basic residues" evidence="7">
    <location>
        <begin position="78"/>
        <end position="94"/>
    </location>
</feature>
<evidence type="ECO:0000313" key="10">
    <source>
        <dbReference type="Proteomes" id="UP001054889"/>
    </source>
</evidence>
<feature type="transmembrane region" description="Helical" evidence="8">
    <location>
        <begin position="142"/>
        <end position="164"/>
    </location>
</feature>
<feature type="transmembrane region" description="Helical" evidence="8">
    <location>
        <begin position="185"/>
        <end position="205"/>
    </location>
</feature>
<evidence type="ECO:0000256" key="8">
    <source>
        <dbReference type="SAM" id="Phobius"/>
    </source>
</evidence>
<evidence type="ECO:0000256" key="3">
    <source>
        <dbReference type="ARBA" id="ARBA00022448"/>
    </source>
</evidence>
<evidence type="ECO:0000256" key="4">
    <source>
        <dbReference type="ARBA" id="ARBA00022692"/>
    </source>
</evidence>
<dbReference type="InterPro" id="IPR045262">
    <property type="entry name" value="STP/PLT_plant"/>
</dbReference>
<evidence type="ECO:0000256" key="6">
    <source>
        <dbReference type="ARBA" id="ARBA00023136"/>
    </source>
</evidence>
<dbReference type="PANTHER" id="PTHR23500:SF73">
    <property type="entry name" value="SUGAR TRANSPORT PROTEIN MST1"/>
    <property type="match status" value="1"/>
</dbReference>
<gene>
    <name evidence="9" type="primary">gb15452</name>
    <name evidence="9" type="ORF">PR202_gb15452</name>
</gene>
<proteinExistence type="inferred from homology"/>
<keyword evidence="6 8" id="KW-0472">Membrane</keyword>
<comment type="caution">
    <text evidence="9">The sequence shown here is derived from an EMBL/GenBank/DDBJ whole genome shotgun (WGS) entry which is preliminary data.</text>
</comment>
<evidence type="ECO:0000256" key="5">
    <source>
        <dbReference type="ARBA" id="ARBA00022989"/>
    </source>
</evidence>
<evidence type="ECO:0000256" key="2">
    <source>
        <dbReference type="ARBA" id="ARBA00010992"/>
    </source>
</evidence>
<keyword evidence="5 8" id="KW-1133">Transmembrane helix</keyword>
<evidence type="ECO:0000313" key="9">
    <source>
        <dbReference type="EMBL" id="GJN27428.1"/>
    </source>
</evidence>